<evidence type="ECO:0000313" key="5">
    <source>
        <dbReference type="Proteomes" id="UP001392437"/>
    </source>
</evidence>
<dbReference type="InterPro" id="IPR036397">
    <property type="entry name" value="RNaseH_sf"/>
</dbReference>
<dbReference type="GO" id="GO:0003676">
    <property type="term" value="F:nucleic acid binding"/>
    <property type="evidence" value="ECO:0007669"/>
    <property type="project" value="InterPro"/>
</dbReference>
<dbReference type="GO" id="GO:0043137">
    <property type="term" value="P:DNA replication, removal of RNA primer"/>
    <property type="evidence" value="ECO:0007669"/>
    <property type="project" value="TreeGrafter"/>
</dbReference>
<sequence>MAAEMHKFHKHQPQLERIEPFVVPPWWKRITTVVKKGEEAGKAHHDRIVEDFGHKSLIFYTDGSGYNGGVGAATYQPRQLTSKFVRQKLAYMGKETQSTVYLAELKGIHMSLEITLAQQVRKFTRVDIFTDNQAAIASSAWPQRQSGQWLLRQIAEQLKALQQQGINVNIHWIPAHTGVPGNEAADQLAKLAAEPPAPYTTAVFALRSPSPTVDSVAEPTEPTGDLVAEPVVAPATGYATVAPDSTGVTAPPALETATATAHPALEAAVTTVPTAASATVTAPAHARRPKAPRAPRGPNQPKRHTPRGPLRPTTNQAPFTTVAAQRMLAKKTTRQRWIDEWESAPHGRVLHHHLPKPEKATLDRYTSMKRAVSATVFQLRTGKIGLKDYLWQIRRTDSPQCSCGDRQTVRHVLLQCSRYNALREEVWASPGSGWKGPRPPTSTKEIWKSRRAKTAAIFLLRTGLLGRFTRAAVEDDPPQEPPQRAPERAPAGASPGLIQPSSAPA</sequence>
<organism evidence="4 5">
    <name type="scientific">Apiospora kogelbergensis</name>
    <dbReference type="NCBI Taxonomy" id="1337665"/>
    <lineage>
        <taxon>Eukaryota</taxon>
        <taxon>Fungi</taxon>
        <taxon>Dikarya</taxon>
        <taxon>Ascomycota</taxon>
        <taxon>Pezizomycotina</taxon>
        <taxon>Sordariomycetes</taxon>
        <taxon>Xylariomycetidae</taxon>
        <taxon>Amphisphaeriales</taxon>
        <taxon>Apiosporaceae</taxon>
        <taxon>Apiospora</taxon>
    </lineage>
</organism>
<dbReference type="PROSITE" id="PS50879">
    <property type="entry name" value="RNASE_H_1"/>
    <property type="match status" value="1"/>
</dbReference>
<feature type="domain" description="RNase H type-1" evidence="3">
    <location>
        <begin position="53"/>
        <end position="194"/>
    </location>
</feature>
<dbReference type="PANTHER" id="PTHR10642:SF25">
    <property type="entry name" value="RNASE H TYPE-1 DOMAIN-CONTAINING PROTEIN"/>
    <property type="match status" value="1"/>
</dbReference>
<reference evidence="4 5" key="1">
    <citation type="submission" date="2023-01" db="EMBL/GenBank/DDBJ databases">
        <title>Analysis of 21 Apiospora genomes using comparative genomics revels a genus with tremendous synthesis potential of carbohydrate active enzymes and secondary metabolites.</title>
        <authorList>
            <person name="Sorensen T."/>
        </authorList>
    </citation>
    <scope>NUCLEOTIDE SEQUENCE [LARGE SCALE GENOMIC DNA]</scope>
    <source>
        <strain evidence="4 5">CBS 117206</strain>
    </source>
</reference>
<keyword evidence="5" id="KW-1185">Reference proteome</keyword>
<accession>A0AAW0R2X4</accession>
<protein>
    <recommendedName>
        <fullName evidence="3">RNase H type-1 domain-containing protein</fullName>
    </recommendedName>
</protein>
<dbReference type="InterPro" id="IPR050092">
    <property type="entry name" value="RNase_H"/>
</dbReference>
<dbReference type="CDD" id="cd09276">
    <property type="entry name" value="Rnase_HI_RT_non_LTR"/>
    <property type="match status" value="1"/>
</dbReference>
<feature type="region of interest" description="Disordered" evidence="2">
    <location>
        <begin position="276"/>
        <end position="318"/>
    </location>
</feature>
<dbReference type="InterPro" id="IPR002156">
    <property type="entry name" value="RNaseH_domain"/>
</dbReference>
<dbReference type="Proteomes" id="UP001392437">
    <property type="component" value="Unassembled WGS sequence"/>
</dbReference>
<evidence type="ECO:0000313" key="4">
    <source>
        <dbReference type="EMBL" id="KAK8123267.1"/>
    </source>
</evidence>
<comment type="caution">
    <text evidence="4">The sequence shown here is derived from an EMBL/GenBank/DDBJ whole genome shotgun (WGS) entry which is preliminary data.</text>
</comment>
<dbReference type="EMBL" id="JAQQWP010000003">
    <property type="protein sequence ID" value="KAK8123267.1"/>
    <property type="molecule type" value="Genomic_DNA"/>
</dbReference>
<evidence type="ECO:0000256" key="1">
    <source>
        <dbReference type="ARBA" id="ARBA00005300"/>
    </source>
</evidence>
<dbReference type="Pfam" id="PF00075">
    <property type="entry name" value="RNase_H"/>
    <property type="match status" value="1"/>
</dbReference>
<evidence type="ECO:0000256" key="2">
    <source>
        <dbReference type="SAM" id="MobiDB-lite"/>
    </source>
</evidence>
<dbReference type="InterPro" id="IPR012337">
    <property type="entry name" value="RNaseH-like_sf"/>
</dbReference>
<name>A0AAW0R2X4_9PEZI</name>
<dbReference type="Gene3D" id="3.30.420.10">
    <property type="entry name" value="Ribonuclease H-like superfamily/Ribonuclease H"/>
    <property type="match status" value="1"/>
</dbReference>
<dbReference type="AlphaFoldDB" id="A0AAW0R2X4"/>
<proteinExistence type="inferred from homology"/>
<feature type="region of interest" description="Disordered" evidence="2">
    <location>
        <begin position="470"/>
        <end position="505"/>
    </location>
</feature>
<dbReference type="PANTHER" id="PTHR10642">
    <property type="entry name" value="RIBONUCLEASE H1"/>
    <property type="match status" value="1"/>
</dbReference>
<dbReference type="SUPFAM" id="SSF53098">
    <property type="entry name" value="Ribonuclease H-like"/>
    <property type="match status" value="1"/>
</dbReference>
<evidence type="ECO:0000259" key="3">
    <source>
        <dbReference type="PROSITE" id="PS50879"/>
    </source>
</evidence>
<gene>
    <name evidence="4" type="ORF">PG999_003185</name>
</gene>
<dbReference type="GO" id="GO:0004523">
    <property type="term" value="F:RNA-DNA hybrid ribonuclease activity"/>
    <property type="evidence" value="ECO:0007669"/>
    <property type="project" value="InterPro"/>
</dbReference>
<comment type="similarity">
    <text evidence="1">Belongs to the RNase H family.</text>
</comment>